<keyword evidence="3" id="KW-1185">Reference proteome</keyword>
<reference evidence="2 3" key="1">
    <citation type="submission" date="2023-07" db="EMBL/GenBank/DDBJ databases">
        <title>Sorghum-associated microbial communities from plants grown in Nebraska, USA.</title>
        <authorList>
            <person name="Schachtman D."/>
        </authorList>
    </citation>
    <scope>NUCLEOTIDE SEQUENCE [LARGE SCALE GENOMIC DNA]</scope>
    <source>
        <strain evidence="2 3">4256</strain>
    </source>
</reference>
<proteinExistence type="predicted"/>
<evidence type="ECO:0000313" key="2">
    <source>
        <dbReference type="EMBL" id="MDR7156967.1"/>
    </source>
</evidence>
<protein>
    <submittedName>
        <fullName evidence="2">Uncharacterized protein</fullName>
    </submittedName>
</protein>
<feature type="region of interest" description="Disordered" evidence="1">
    <location>
        <begin position="1"/>
        <end position="21"/>
    </location>
</feature>
<dbReference type="EMBL" id="JAVDWV010000025">
    <property type="protein sequence ID" value="MDR7156967.1"/>
    <property type="molecule type" value="Genomic_DNA"/>
</dbReference>
<gene>
    <name evidence="2" type="ORF">J2W40_003814</name>
</gene>
<name>A0ABU1X741_SPHXE</name>
<sequence>MVHHPEVGASAGSALRYSDGSTQPLLFHNL</sequence>
<evidence type="ECO:0000256" key="1">
    <source>
        <dbReference type="SAM" id="MobiDB-lite"/>
    </source>
</evidence>
<evidence type="ECO:0000313" key="3">
    <source>
        <dbReference type="Proteomes" id="UP001267638"/>
    </source>
</evidence>
<dbReference type="Proteomes" id="UP001267638">
    <property type="component" value="Unassembled WGS sequence"/>
</dbReference>
<comment type="caution">
    <text evidence="2">The sequence shown here is derived from an EMBL/GenBank/DDBJ whole genome shotgun (WGS) entry which is preliminary data.</text>
</comment>
<accession>A0ABU1X741</accession>
<organism evidence="2 3">
    <name type="scientific">Sphingobium xenophagum</name>
    <dbReference type="NCBI Taxonomy" id="121428"/>
    <lineage>
        <taxon>Bacteria</taxon>
        <taxon>Pseudomonadati</taxon>
        <taxon>Pseudomonadota</taxon>
        <taxon>Alphaproteobacteria</taxon>
        <taxon>Sphingomonadales</taxon>
        <taxon>Sphingomonadaceae</taxon>
        <taxon>Sphingobium</taxon>
    </lineage>
</organism>